<reference evidence="3" key="1">
    <citation type="submission" date="2019-06" db="EMBL/GenBank/DDBJ databases">
        <title>Draft genome sequence of the griseofulvin-producing fungus Xylaria cubensis strain G536.</title>
        <authorList>
            <person name="Mead M.E."/>
            <person name="Raja H.A."/>
            <person name="Steenwyk J.L."/>
            <person name="Knowles S.L."/>
            <person name="Oberlies N.H."/>
            <person name="Rokas A."/>
        </authorList>
    </citation>
    <scope>NUCLEOTIDE SEQUENCE [LARGE SCALE GENOMIC DNA]</scope>
    <source>
        <strain evidence="3">G536</strain>
    </source>
</reference>
<keyword evidence="3" id="KW-1185">Reference proteome</keyword>
<sequence>MTLVHIVLFKFKPGVTKEQGEAFVREVKSLKGLSCVKDGRLFVGGPSLTDPIEYSRGHQYVCLSYHENLAALDQFQVDKEKSRDNLPFADPLDYETLCRFDFDVAPEDEYMCGFGPLVGKILGNGSSD</sequence>
<accession>A0A553HPU7</accession>
<dbReference type="SMART" id="SM00886">
    <property type="entry name" value="Dabb"/>
    <property type="match status" value="1"/>
</dbReference>
<evidence type="ECO:0000259" key="1">
    <source>
        <dbReference type="PROSITE" id="PS51502"/>
    </source>
</evidence>
<proteinExistence type="predicted"/>
<dbReference type="InterPro" id="IPR011008">
    <property type="entry name" value="Dimeric_a/b-barrel"/>
</dbReference>
<dbReference type="AlphaFoldDB" id="A0A553HPU7"/>
<evidence type="ECO:0000313" key="3">
    <source>
        <dbReference type="Proteomes" id="UP000319160"/>
    </source>
</evidence>
<feature type="domain" description="Stress-response A/B barrel" evidence="1">
    <location>
        <begin position="3"/>
        <end position="102"/>
    </location>
</feature>
<evidence type="ECO:0000313" key="2">
    <source>
        <dbReference type="EMBL" id="TRX89976.1"/>
    </source>
</evidence>
<dbReference type="STRING" id="2512241.A0A553HPU7"/>
<dbReference type="SUPFAM" id="SSF54909">
    <property type="entry name" value="Dimeric alpha+beta barrel"/>
    <property type="match status" value="1"/>
</dbReference>
<dbReference type="InterPro" id="IPR013097">
    <property type="entry name" value="Dabb"/>
</dbReference>
<comment type="caution">
    <text evidence="2">The sequence shown here is derived from an EMBL/GenBank/DDBJ whole genome shotgun (WGS) entry which is preliminary data.</text>
</comment>
<name>A0A553HPU7_9PEZI</name>
<protein>
    <recommendedName>
        <fullName evidence="1">Stress-response A/B barrel domain-containing protein</fullName>
    </recommendedName>
</protein>
<dbReference type="EMBL" id="VFLP01000060">
    <property type="protein sequence ID" value="TRX89976.1"/>
    <property type="molecule type" value="Genomic_DNA"/>
</dbReference>
<organism evidence="2 3">
    <name type="scientific">Xylaria flabelliformis</name>
    <dbReference type="NCBI Taxonomy" id="2512241"/>
    <lineage>
        <taxon>Eukaryota</taxon>
        <taxon>Fungi</taxon>
        <taxon>Dikarya</taxon>
        <taxon>Ascomycota</taxon>
        <taxon>Pezizomycotina</taxon>
        <taxon>Sordariomycetes</taxon>
        <taxon>Xylariomycetidae</taxon>
        <taxon>Xylariales</taxon>
        <taxon>Xylariaceae</taxon>
        <taxon>Xylaria</taxon>
    </lineage>
</organism>
<gene>
    <name evidence="2" type="ORF">FHL15_009077</name>
</gene>
<dbReference type="OrthoDB" id="42919at2759"/>
<dbReference type="Gene3D" id="3.30.70.100">
    <property type="match status" value="1"/>
</dbReference>
<dbReference type="Pfam" id="PF07876">
    <property type="entry name" value="Dabb"/>
    <property type="match status" value="1"/>
</dbReference>
<dbReference type="PROSITE" id="PS51502">
    <property type="entry name" value="S_R_A_B_BARREL"/>
    <property type="match status" value="1"/>
</dbReference>
<dbReference type="Proteomes" id="UP000319160">
    <property type="component" value="Unassembled WGS sequence"/>
</dbReference>